<accession>A0A1E1X4A1</accession>
<dbReference type="EMBL" id="GFAC01005130">
    <property type="protein sequence ID" value="JAT94058.1"/>
    <property type="molecule type" value="mRNA"/>
</dbReference>
<dbReference type="InterPro" id="IPR013087">
    <property type="entry name" value="Znf_C2H2_type"/>
</dbReference>
<protein>
    <submittedName>
        <fullName evidence="7">Putative histone-lysine n-methyltransferase prdm9-like protein</fullName>
    </submittedName>
</protein>
<keyword evidence="3 5" id="KW-0863">Zinc-finger</keyword>
<keyword evidence="2" id="KW-0677">Repeat</keyword>
<dbReference type="SUPFAM" id="SSF57667">
    <property type="entry name" value="beta-beta-alpha zinc fingers"/>
    <property type="match status" value="3"/>
</dbReference>
<dbReference type="SMART" id="SM00355">
    <property type="entry name" value="ZnF_C2H2"/>
    <property type="match status" value="6"/>
</dbReference>
<dbReference type="GO" id="GO:0008270">
    <property type="term" value="F:zinc ion binding"/>
    <property type="evidence" value="ECO:0007669"/>
    <property type="project" value="UniProtKB-KW"/>
</dbReference>
<evidence type="ECO:0000256" key="2">
    <source>
        <dbReference type="ARBA" id="ARBA00022737"/>
    </source>
</evidence>
<dbReference type="GO" id="GO:0008168">
    <property type="term" value="F:methyltransferase activity"/>
    <property type="evidence" value="ECO:0007669"/>
    <property type="project" value="UniProtKB-KW"/>
</dbReference>
<organism evidence="7">
    <name type="scientific">Amblyomma aureolatum</name>
    <dbReference type="NCBI Taxonomy" id="187763"/>
    <lineage>
        <taxon>Eukaryota</taxon>
        <taxon>Metazoa</taxon>
        <taxon>Ecdysozoa</taxon>
        <taxon>Arthropoda</taxon>
        <taxon>Chelicerata</taxon>
        <taxon>Arachnida</taxon>
        <taxon>Acari</taxon>
        <taxon>Parasitiformes</taxon>
        <taxon>Ixodida</taxon>
        <taxon>Ixodoidea</taxon>
        <taxon>Ixodidae</taxon>
        <taxon>Amblyomminae</taxon>
        <taxon>Amblyomma</taxon>
    </lineage>
</organism>
<keyword evidence="7" id="KW-0808">Transferase</keyword>
<evidence type="ECO:0000256" key="3">
    <source>
        <dbReference type="ARBA" id="ARBA00022771"/>
    </source>
</evidence>
<feature type="domain" description="C2H2-type" evidence="6">
    <location>
        <begin position="13"/>
        <end position="41"/>
    </location>
</feature>
<evidence type="ECO:0000256" key="5">
    <source>
        <dbReference type="PROSITE-ProRule" id="PRU00042"/>
    </source>
</evidence>
<feature type="domain" description="C2H2-type" evidence="6">
    <location>
        <begin position="156"/>
        <end position="179"/>
    </location>
</feature>
<sequence>EAENSVTLLLSVYPCATCDKMFATQDLLVAHQQRRHPYHRCNYCPFSCDNATAVAKHERIHTDEKLFMCQLCQTGFPQEELLSKHLRDHTTERQHKCTHCAECFRHRSSLRRHYRLQHAGDDAAVKVCPDCGKRFCLELELNRHMRTHVRYEQPPHACSQCALRFKERWHVKAHERIVHGHHLSSDEERTQGCDEVVAVKKEPPAD</sequence>
<dbReference type="PROSITE" id="PS50157">
    <property type="entry name" value="ZINC_FINGER_C2H2_2"/>
    <property type="match status" value="6"/>
</dbReference>
<dbReference type="InterPro" id="IPR036236">
    <property type="entry name" value="Znf_C2H2_sf"/>
</dbReference>
<reference evidence="7" key="1">
    <citation type="journal article" date="2017" name="Front. Cell. Infect. Microbiol.">
        <title>The Distinct Transcriptional Response of the Midgut of Amblyomma sculptum and Amblyomma aureolatum Ticks to Rickettsia rickettsii Correlates to Their Differences in Susceptibility to Infection.</title>
        <authorList>
            <person name="Martins L.A."/>
            <person name="Galletti M.F.B.M."/>
            <person name="Ribeiro J.M."/>
            <person name="Fujita A."/>
            <person name="Costa F.B."/>
            <person name="Labruna M.B."/>
            <person name="Daffre S."/>
            <person name="Fogaca A.C."/>
        </authorList>
    </citation>
    <scope>NUCLEOTIDE SEQUENCE</scope>
</reference>
<keyword evidence="4" id="KW-0862">Zinc</keyword>
<dbReference type="AlphaFoldDB" id="A0A1E1X4A1"/>
<evidence type="ECO:0000256" key="4">
    <source>
        <dbReference type="ARBA" id="ARBA00022833"/>
    </source>
</evidence>
<keyword evidence="1" id="KW-0479">Metal-binding</keyword>
<dbReference type="PANTHER" id="PTHR24379">
    <property type="entry name" value="KRAB AND ZINC FINGER DOMAIN-CONTAINING"/>
    <property type="match status" value="1"/>
</dbReference>
<feature type="domain" description="C2H2-type" evidence="6">
    <location>
        <begin position="126"/>
        <end position="153"/>
    </location>
</feature>
<proteinExistence type="evidence at transcript level"/>
<dbReference type="Pfam" id="PF00096">
    <property type="entry name" value="zf-C2H2"/>
    <property type="match status" value="3"/>
</dbReference>
<dbReference type="PROSITE" id="PS00028">
    <property type="entry name" value="ZINC_FINGER_C2H2_1"/>
    <property type="match status" value="6"/>
</dbReference>
<evidence type="ECO:0000313" key="7">
    <source>
        <dbReference type="EMBL" id="JAT94058.1"/>
    </source>
</evidence>
<evidence type="ECO:0000259" key="6">
    <source>
        <dbReference type="PROSITE" id="PS50157"/>
    </source>
</evidence>
<feature type="non-terminal residue" evidence="7">
    <location>
        <position position="1"/>
    </location>
</feature>
<feature type="domain" description="C2H2-type" evidence="6">
    <location>
        <begin position="67"/>
        <end position="94"/>
    </location>
</feature>
<dbReference type="GO" id="GO:0032259">
    <property type="term" value="P:methylation"/>
    <property type="evidence" value="ECO:0007669"/>
    <property type="project" value="UniProtKB-KW"/>
</dbReference>
<evidence type="ECO:0000256" key="1">
    <source>
        <dbReference type="ARBA" id="ARBA00022723"/>
    </source>
</evidence>
<keyword evidence="7" id="KW-0489">Methyltransferase</keyword>
<feature type="domain" description="C2H2-type" evidence="6">
    <location>
        <begin position="95"/>
        <end position="123"/>
    </location>
</feature>
<feature type="domain" description="C2H2-type" evidence="6">
    <location>
        <begin position="39"/>
        <end position="66"/>
    </location>
</feature>
<dbReference type="FunFam" id="3.30.160.60:FF:000100">
    <property type="entry name" value="Zinc finger 45-like"/>
    <property type="match status" value="1"/>
</dbReference>
<name>A0A1E1X4A1_9ACAR</name>
<dbReference type="PANTHER" id="PTHR24379:SF121">
    <property type="entry name" value="C2H2-TYPE DOMAIN-CONTAINING PROTEIN"/>
    <property type="match status" value="1"/>
</dbReference>
<dbReference type="Gene3D" id="3.30.160.60">
    <property type="entry name" value="Classic Zinc Finger"/>
    <property type="match status" value="4"/>
</dbReference>